<comment type="caution">
    <text evidence="1">The sequence shown here is derived from an EMBL/GenBank/DDBJ whole genome shotgun (WGS) entry which is preliminary data.</text>
</comment>
<proteinExistence type="predicted"/>
<evidence type="ECO:0000313" key="1">
    <source>
        <dbReference type="EMBL" id="GGR14505.1"/>
    </source>
</evidence>
<gene>
    <name evidence="1" type="ORF">GCM10010497_15890</name>
</gene>
<dbReference type="Proteomes" id="UP000642014">
    <property type="component" value="Unassembled WGS sequence"/>
</dbReference>
<name>A0AAV4KG15_9ACTN</name>
<sequence length="131" mass="13403">MGRGEEREAGVQAAPGDAIEVVSVQVREDDGVQGGQCVDLARRVAQTPAHQAVPQVGVLALVQEVGVGQQGRPAVPQEEGGVADELDLETVRAGRAHAGLLVGALVSPPYAIARVRGFHTVVRESGAQAAG</sequence>
<reference evidence="1 2" key="1">
    <citation type="journal article" date="2014" name="Int. J. Syst. Evol. Microbiol.">
        <title>Complete genome sequence of Corynebacterium casei LMG S-19264T (=DSM 44701T), isolated from a smear-ripened cheese.</title>
        <authorList>
            <consortium name="US DOE Joint Genome Institute (JGI-PGF)"/>
            <person name="Walter F."/>
            <person name="Albersmeier A."/>
            <person name="Kalinowski J."/>
            <person name="Ruckert C."/>
        </authorList>
    </citation>
    <scope>NUCLEOTIDE SEQUENCE [LARGE SCALE GENOMIC DNA]</scope>
    <source>
        <strain evidence="1 2">JCM 4205</strain>
    </source>
</reference>
<dbReference type="AlphaFoldDB" id="A0AAV4KG15"/>
<accession>A0AAV4KG15</accession>
<protein>
    <submittedName>
        <fullName evidence="1">Uncharacterized protein</fullName>
    </submittedName>
</protein>
<organism evidence="1 2">
    <name type="scientific">Streptomyces cinereoruber</name>
    <dbReference type="NCBI Taxonomy" id="67260"/>
    <lineage>
        <taxon>Bacteria</taxon>
        <taxon>Bacillati</taxon>
        <taxon>Actinomycetota</taxon>
        <taxon>Actinomycetes</taxon>
        <taxon>Kitasatosporales</taxon>
        <taxon>Streptomycetaceae</taxon>
        <taxon>Streptomyces</taxon>
    </lineage>
</organism>
<dbReference type="EMBL" id="BMSJ01000002">
    <property type="protein sequence ID" value="GGR14505.1"/>
    <property type="molecule type" value="Genomic_DNA"/>
</dbReference>
<evidence type="ECO:0000313" key="2">
    <source>
        <dbReference type="Proteomes" id="UP000642014"/>
    </source>
</evidence>